<gene>
    <name evidence="2" type="ordered locus">Dtpsy_2769</name>
</gene>
<name>A0A9J9QD35_ACIET</name>
<evidence type="ECO:0000313" key="2">
    <source>
        <dbReference type="EMBL" id="ACM34203.1"/>
    </source>
</evidence>
<dbReference type="EMBL" id="CP001392">
    <property type="protein sequence ID" value="ACM34203.1"/>
    <property type="molecule type" value="Genomic_DNA"/>
</dbReference>
<accession>A0A9J9QD35</accession>
<sequence>MHAWYLPVKVFALVVVLLMVVAMVYAGTMAVMYWSGIGV</sequence>
<proteinExistence type="predicted"/>
<evidence type="ECO:0000256" key="1">
    <source>
        <dbReference type="SAM" id="Phobius"/>
    </source>
</evidence>
<keyword evidence="3" id="KW-1185">Reference proteome</keyword>
<reference evidence="2 3" key="1">
    <citation type="journal article" date="2010" name="J. Bacteriol.">
        <title>Completed genome sequence of the anaerobic iron-oxidizing bacterium Acidovorax ebreus strain TPSY.</title>
        <authorList>
            <person name="Byrne-Bailey K.G."/>
            <person name="Weber K.A."/>
            <person name="Chair A.H."/>
            <person name="Bose S."/>
            <person name="Knox T."/>
            <person name="Spanbauer T.L."/>
            <person name="Chertkov O."/>
            <person name="Coates J.D."/>
        </authorList>
    </citation>
    <scope>NUCLEOTIDE SEQUENCE [LARGE SCALE GENOMIC DNA]</scope>
    <source>
        <strain evidence="2 3">TPSY</strain>
    </source>
</reference>
<evidence type="ECO:0008006" key="4">
    <source>
        <dbReference type="Google" id="ProtNLM"/>
    </source>
</evidence>
<dbReference type="Proteomes" id="UP000000450">
    <property type="component" value="Chromosome"/>
</dbReference>
<feature type="transmembrane region" description="Helical" evidence="1">
    <location>
        <begin position="12"/>
        <end position="34"/>
    </location>
</feature>
<evidence type="ECO:0000313" key="3">
    <source>
        <dbReference type="Proteomes" id="UP000000450"/>
    </source>
</evidence>
<dbReference type="KEGG" id="dia:Dtpsy_2769"/>
<keyword evidence="1" id="KW-0812">Transmembrane</keyword>
<keyword evidence="1" id="KW-0472">Membrane</keyword>
<dbReference type="AlphaFoldDB" id="A0A9J9QD35"/>
<organism evidence="2 3">
    <name type="scientific">Acidovorax ebreus (strain TPSY)</name>
    <name type="common">Diaphorobacter sp. (strain TPSY)</name>
    <dbReference type="NCBI Taxonomy" id="535289"/>
    <lineage>
        <taxon>Bacteria</taxon>
        <taxon>Pseudomonadati</taxon>
        <taxon>Pseudomonadota</taxon>
        <taxon>Betaproteobacteria</taxon>
        <taxon>Burkholderiales</taxon>
        <taxon>Comamonadaceae</taxon>
        <taxon>Diaphorobacter</taxon>
    </lineage>
</organism>
<keyword evidence="1" id="KW-1133">Transmembrane helix</keyword>
<protein>
    <recommendedName>
        <fullName evidence="4">Transmembrane protein</fullName>
    </recommendedName>
</protein>